<proteinExistence type="predicted"/>
<evidence type="ECO:0000313" key="2">
    <source>
        <dbReference type="EMBL" id="DAE18445.1"/>
    </source>
</evidence>
<organism evidence="2">
    <name type="scientific">Siphoviridae sp. ctNs77</name>
    <dbReference type="NCBI Taxonomy" id="2825473"/>
    <lineage>
        <taxon>Viruses</taxon>
        <taxon>Duplodnaviria</taxon>
        <taxon>Heunggongvirae</taxon>
        <taxon>Uroviricota</taxon>
        <taxon>Caudoviricetes</taxon>
    </lineage>
</organism>
<dbReference type="Pfam" id="PF13274">
    <property type="entry name" value="SocA_Panacea"/>
    <property type="match status" value="1"/>
</dbReference>
<accession>A0A8S5QI42</accession>
<name>A0A8S5QI42_9CAUD</name>
<reference evidence="2" key="1">
    <citation type="journal article" date="2021" name="Proc. Natl. Acad. Sci. U.S.A.">
        <title>A Catalog of Tens of Thousands of Viruses from Human Metagenomes Reveals Hidden Associations with Chronic Diseases.</title>
        <authorList>
            <person name="Tisza M.J."/>
            <person name="Buck C.B."/>
        </authorList>
    </citation>
    <scope>NUCLEOTIDE SEQUENCE</scope>
    <source>
        <strain evidence="2">CtNs77</strain>
    </source>
</reference>
<evidence type="ECO:0000259" key="1">
    <source>
        <dbReference type="Pfam" id="PF13274"/>
    </source>
</evidence>
<protein>
    <recommendedName>
        <fullName evidence="1">Antitoxin SocA-like Panacea domain-containing protein</fullName>
    </recommendedName>
</protein>
<dbReference type="InterPro" id="IPR025272">
    <property type="entry name" value="SocA_Panacea"/>
</dbReference>
<sequence length="152" mass="17690">MKRTVFDVANWFLSKESMTPKKLQKLVYYAYSWYLTLVNESKDDLTAKLFTSRLEAWVHGPVFPELYQKYKGYSGEAIELYDGVIEEFNEDAKDILDQVWEVYGGYTGNQLESITHRESPWLNARGGCSTYEICTNEISDADIFDCYIERVS</sequence>
<feature type="domain" description="Antitoxin SocA-like Panacea" evidence="1">
    <location>
        <begin position="23"/>
        <end position="121"/>
    </location>
</feature>
<dbReference type="EMBL" id="BK015656">
    <property type="protein sequence ID" value="DAE18445.1"/>
    <property type="molecule type" value="Genomic_DNA"/>
</dbReference>